<evidence type="ECO:0000313" key="2">
    <source>
        <dbReference type="EMBL" id="NBG67169.1"/>
    </source>
</evidence>
<dbReference type="Pfam" id="PF07705">
    <property type="entry name" value="CARDB"/>
    <property type="match status" value="1"/>
</dbReference>
<keyword evidence="3" id="KW-1185">Reference proteome</keyword>
<protein>
    <recommendedName>
        <fullName evidence="1">MAM domain-containing protein</fullName>
    </recommendedName>
</protein>
<feature type="domain" description="MAM" evidence="1">
    <location>
        <begin position="584"/>
        <end position="757"/>
    </location>
</feature>
<dbReference type="InterPro" id="IPR039448">
    <property type="entry name" value="Beta_helix"/>
</dbReference>
<dbReference type="Proteomes" id="UP000470771">
    <property type="component" value="Unassembled WGS sequence"/>
</dbReference>
<dbReference type="SMART" id="SM00710">
    <property type="entry name" value="PbH1"/>
    <property type="match status" value="6"/>
</dbReference>
<dbReference type="Pfam" id="PF13229">
    <property type="entry name" value="Beta_helix"/>
    <property type="match status" value="1"/>
</dbReference>
<dbReference type="GO" id="GO:0016020">
    <property type="term" value="C:membrane"/>
    <property type="evidence" value="ECO:0007669"/>
    <property type="project" value="InterPro"/>
</dbReference>
<proteinExistence type="predicted"/>
<dbReference type="SUPFAM" id="SSF51126">
    <property type="entry name" value="Pectin lyase-like"/>
    <property type="match status" value="1"/>
</dbReference>
<dbReference type="InterPro" id="IPR012334">
    <property type="entry name" value="Pectin_lyas_fold"/>
</dbReference>
<dbReference type="Gene3D" id="2.60.40.10">
    <property type="entry name" value="Immunoglobulins"/>
    <property type="match status" value="1"/>
</dbReference>
<evidence type="ECO:0000259" key="1">
    <source>
        <dbReference type="PROSITE" id="PS50060"/>
    </source>
</evidence>
<dbReference type="InterPro" id="IPR006626">
    <property type="entry name" value="PbH1"/>
</dbReference>
<feature type="non-terminal residue" evidence="2">
    <location>
        <position position="760"/>
    </location>
</feature>
<feature type="non-terminal residue" evidence="2">
    <location>
        <position position="1"/>
    </location>
</feature>
<dbReference type="GO" id="GO:0005975">
    <property type="term" value="P:carbohydrate metabolic process"/>
    <property type="evidence" value="ECO:0007669"/>
    <property type="project" value="UniProtKB-ARBA"/>
</dbReference>
<sequence>DDTLALQGLRTGLSGTYTLDPNLAPSASNFTSFSLLSQQLSNYGICGPTTVNVAAGVYSNPLELSDVVGLDATNTLTIDGGDSSTTIVSVTTPDFAALTLSNVDYVTVKNMTFEYVGTAGSGVIVANANHNTVSNCIVNVDATSTGSGIYAISVSGSSSSHTTGAIAHYNTFSNNVIRGGYYGIRVYGSTATPVIGTKVLNNEFRDQYYYGAYFYYGDSTEVIGNDIDMIARGNVNADGMYMYYTPNFKFNENKIAALDYGAYIYDFSKLFVQTRRNEVINNMIYSDNDYGLYMYYIDSTDIYHNTIVSNSSTVPALQIYSSTTIVIGNYDIRNNIMYSNGSFAVRTNIADGFMSMMDHNAYYTSGNTLLSMNSTTYANLQAYVSANANFNANSFQGAPQFVNYPTDLHVISGVVSNTGDNTVGVMTDIDGDVRPAAGATAVDMGADEFSPPALEIGLTSLQSPVSACDLTNAENVTIEILNSGQNAATNFTVGFSVNGGAFVTATIAGPLASSATQTYTFTQTANLSAVGPHTVKAFVNLPGDNIQTNDTIFASIVNTASSSNPSLETFDVLTDGATDFSPINWTPTNAGAFDWRAETGSTSSSSTGPSAPRNGVGAYIYSEASSGTTGDTIYLESTCIDVTPVNGANSSTRVDYWYHMYGQSIIALGLDIDSAGQWINIDTIIGQQQTANTDTFRLRSLDLSAYQGLGITTFRFWTIKGSSFYGDVAIDDFRVYDTVGVNLAMDSIVSPTSNCGLSAS</sequence>
<evidence type="ECO:0000313" key="3">
    <source>
        <dbReference type="Proteomes" id="UP000470771"/>
    </source>
</evidence>
<dbReference type="GO" id="GO:0004553">
    <property type="term" value="F:hydrolase activity, hydrolyzing O-glycosyl compounds"/>
    <property type="evidence" value="ECO:0007669"/>
    <property type="project" value="UniProtKB-ARBA"/>
</dbReference>
<dbReference type="EMBL" id="WWNE01000012">
    <property type="protein sequence ID" value="NBG67169.1"/>
    <property type="molecule type" value="Genomic_DNA"/>
</dbReference>
<dbReference type="InterPro" id="IPR011635">
    <property type="entry name" value="CARDB"/>
</dbReference>
<gene>
    <name evidence="2" type="ORF">GQN54_13650</name>
</gene>
<name>A0A6N9NMT3_9FLAO</name>
<reference evidence="2 3" key="1">
    <citation type="submission" date="2019-12" db="EMBL/GenBank/DDBJ databases">
        <authorList>
            <person name="Zhao J."/>
        </authorList>
    </citation>
    <scope>NUCLEOTIDE SEQUENCE [LARGE SCALE GENOMIC DNA]</scope>
    <source>
        <strain evidence="2 3">S-15</strain>
    </source>
</reference>
<dbReference type="Gene3D" id="2.60.120.200">
    <property type="match status" value="1"/>
</dbReference>
<dbReference type="SUPFAM" id="SSF49899">
    <property type="entry name" value="Concanavalin A-like lectins/glucanases"/>
    <property type="match status" value="1"/>
</dbReference>
<dbReference type="InterPro" id="IPR013320">
    <property type="entry name" value="ConA-like_dom_sf"/>
</dbReference>
<dbReference type="RefSeq" id="WP_207554906.1">
    <property type="nucleotide sequence ID" value="NZ_WWNE01000012.1"/>
</dbReference>
<organism evidence="2 3">
    <name type="scientific">Acidiluteibacter ferrifornacis</name>
    <dbReference type="NCBI Taxonomy" id="2692424"/>
    <lineage>
        <taxon>Bacteria</taxon>
        <taxon>Pseudomonadati</taxon>
        <taxon>Bacteroidota</taxon>
        <taxon>Flavobacteriia</taxon>
        <taxon>Flavobacteriales</taxon>
        <taxon>Cryomorphaceae</taxon>
        <taxon>Acidiluteibacter</taxon>
    </lineage>
</organism>
<dbReference type="InterPro" id="IPR000998">
    <property type="entry name" value="MAM_dom"/>
</dbReference>
<dbReference type="Pfam" id="PF00629">
    <property type="entry name" value="MAM"/>
    <property type="match status" value="1"/>
</dbReference>
<comment type="caution">
    <text evidence="2">The sequence shown here is derived from an EMBL/GenBank/DDBJ whole genome shotgun (WGS) entry which is preliminary data.</text>
</comment>
<dbReference type="Gene3D" id="2.160.20.10">
    <property type="entry name" value="Single-stranded right-handed beta-helix, Pectin lyase-like"/>
    <property type="match status" value="1"/>
</dbReference>
<accession>A0A6N9NMT3</accession>
<dbReference type="InterPro" id="IPR013783">
    <property type="entry name" value="Ig-like_fold"/>
</dbReference>
<dbReference type="AlphaFoldDB" id="A0A6N9NMT3"/>
<dbReference type="PROSITE" id="PS50060">
    <property type="entry name" value="MAM_2"/>
    <property type="match status" value="1"/>
</dbReference>
<dbReference type="InterPro" id="IPR011050">
    <property type="entry name" value="Pectin_lyase_fold/virulence"/>
</dbReference>